<evidence type="ECO:0000256" key="7">
    <source>
        <dbReference type="ARBA" id="ARBA00023158"/>
    </source>
</evidence>
<dbReference type="GO" id="GO:0043186">
    <property type="term" value="C:P granule"/>
    <property type="evidence" value="ECO:0007669"/>
    <property type="project" value="TreeGrafter"/>
</dbReference>
<comment type="subcellular location">
    <subcellularLocation>
        <location evidence="2">Cytoplasm</location>
    </subcellularLocation>
    <subcellularLocation>
        <location evidence="1">Nucleus</location>
    </subcellularLocation>
</comment>
<dbReference type="GO" id="GO:0060964">
    <property type="term" value="P:regulation of miRNA-mediated gene silencing"/>
    <property type="evidence" value="ECO:0007669"/>
    <property type="project" value="InterPro"/>
</dbReference>
<dbReference type="Pfam" id="PF13017">
    <property type="entry name" value="Maelstrom"/>
    <property type="match status" value="1"/>
</dbReference>
<dbReference type="GO" id="GO:0007283">
    <property type="term" value="P:spermatogenesis"/>
    <property type="evidence" value="ECO:0007669"/>
    <property type="project" value="TreeGrafter"/>
</dbReference>
<feature type="compositionally biased region" description="Basic and acidic residues" evidence="9">
    <location>
        <begin position="22"/>
        <end position="46"/>
    </location>
</feature>
<dbReference type="PANTHER" id="PTHR21358">
    <property type="entry name" value="PROTEIN MAELSTROM HOMOLOG"/>
    <property type="match status" value="1"/>
</dbReference>
<evidence type="ECO:0000313" key="12">
    <source>
        <dbReference type="Proteomes" id="UP001292094"/>
    </source>
</evidence>
<evidence type="ECO:0000256" key="2">
    <source>
        <dbReference type="ARBA" id="ARBA00004496"/>
    </source>
</evidence>
<dbReference type="InterPro" id="IPR024970">
    <property type="entry name" value="Maelstrom"/>
</dbReference>
<reference evidence="11" key="1">
    <citation type="submission" date="2023-11" db="EMBL/GenBank/DDBJ databases">
        <title>Genome assemblies of two species of porcelain crab, Petrolisthes cinctipes and Petrolisthes manimaculis (Anomura: Porcellanidae).</title>
        <authorList>
            <person name="Angst P."/>
        </authorList>
    </citation>
    <scope>NUCLEOTIDE SEQUENCE</scope>
    <source>
        <strain evidence="11">PB745_02</strain>
        <tissue evidence="11">Gill</tissue>
    </source>
</reference>
<evidence type="ECO:0000256" key="5">
    <source>
        <dbReference type="ARBA" id="ARBA00022782"/>
    </source>
</evidence>
<evidence type="ECO:0000256" key="9">
    <source>
        <dbReference type="SAM" id="MobiDB-lite"/>
    </source>
</evidence>
<keyword evidence="12" id="KW-1185">Reference proteome</keyword>
<dbReference type="EMBL" id="JAWZYT010001939">
    <property type="protein sequence ID" value="KAK4308010.1"/>
    <property type="molecule type" value="Genomic_DNA"/>
</dbReference>
<keyword evidence="7" id="KW-0943">RNA-mediated gene silencing</keyword>
<feature type="compositionally biased region" description="Basic and acidic residues" evidence="9">
    <location>
        <begin position="364"/>
        <end position="384"/>
    </location>
</feature>
<dbReference type="GO" id="GO:0005634">
    <property type="term" value="C:nucleus"/>
    <property type="evidence" value="ECO:0007669"/>
    <property type="project" value="UniProtKB-SubCell"/>
</dbReference>
<feature type="region of interest" description="Disordered" evidence="9">
    <location>
        <begin position="1"/>
        <end position="57"/>
    </location>
</feature>
<keyword evidence="6" id="KW-0238">DNA-binding</keyword>
<evidence type="ECO:0000256" key="3">
    <source>
        <dbReference type="ARBA" id="ARBA00007057"/>
    </source>
</evidence>
<dbReference type="GO" id="GO:0030154">
    <property type="term" value="P:cell differentiation"/>
    <property type="evidence" value="ECO:0007669"/>
    <property type="project" value="UniProtKB-KW"/>
</dbReference>
<evidence type="ECO:0000256" key="6">
    <source>
        <dbReference type="ARBA" id="ARBA00023125"/>
    </source>
</evidence>
<dbReference type="GO" id="GO:0045892">
    <property type="term" value="P:negative regulation of DNA-templated transcription"/>
    <property type="evidence" value="ECO:0007669"/>
    <property type="project" value="TreeGrafter"/>
</dbReference>
<name>A0AAE1PG11_9EUCA</name>
<feature type="compositionally biased region" description="Low complexity" evidence="9">
    <location>
        <begin position="385"/>
        <end position="409"/>
    </location>
</feature>
<evidence type="ECO:0000313" key="11">
    <source>
        <dbReference type="EMBL" id="KAK4308010.1"/>
    </source>
</evidence>
<dbReference type="PANTHER" id="PTHR21358:SF4">
    <property type="entry name" value="PROTEIN MAELSTROM HOMOLOG"/>
    <property type="match status" value="1"/>
</dbReference>
<comment type="similarity">
    <text evidence="3">Belongs to the maelstrom family.</text>
</comment>
<evidence type="ECO:0000259" key="10">
    <source>
        <dbReference type="Pfam" id="PF13017"/>
    </source>
</evidence>
<sequence length="495" mass="54989">MRSEVERRLGRPVTMQELPQHVQDDWKNLSETDKQKYRSVKNRERCSSSSSSGQLDCRGVSMRELQQREDYIHKKDQDMKKDISTLVDFYSSGNALHRATFYVLSTSYYVYTDDGKYCPAEIGLLQFSLERGIMKEYNVIIKENLPLGYRYLATEHCKATHQLHELDPNDAVQPQEAFNGLCEFVVKEGGKLPPLYTLQNQLDQAEAILEALGAGGDETFTVYSLDLLMKHLYCSTFTNKNIPVSIATEMLNHCGLDYHPDIACQWHILNQEDYGKHCSLSCVRRWVYLICDNLKLAQSYRVVPQEGRHLPRASKPKGILINVPRTSVEDTHIPTQGRGENSNNMAASSTPSFTWTNRQQQSEGDSKEGNDSDRLSERRRDRPTKTTTTTVPAWVRRGETTPTPAATPKAKVPHTLASLLTHTSLDTSSEDDFPCLGAGKANTRGGGGGLATLGGGGGGLATLGGVGRGISIDKVYMGAAGVGRGQQLKNRLLKK</sequence>
<protein>
    <recommendedName>
        <fullName evidence="10">Maelstrom domain-containing protein</fullName>
    </recommendedName>
</protein>
<accession>A0AAE1PG11</accession>
<keyword evidence="5" id="KW-0221">Differentiation</keyword>
<feature type="region of interest" description="Disordered" evidence="9">
    <location>
        <begin position="305"/>
        <end position="409"/>
    </location>
</feature>
<dbReference type="Proteomes" id="UP001292094">
    <property type="component" value="Unassembled WGS sequence"/>
</dbReference>
<dbReference type="InterPro" id="IPR039259">
    <property type="entry name" value="Protein_maelstrom"/>
</dbReference>
<keyword evidence="8" id="KW-0539">Nucleus</keyword>
<gene>
    <name evidence="11" type="ORF">Pmani_020262</name>
</gene>
<organism evidence="11 12">
    <name type="scientific">Petrolisthes manimaculis</name>
    <dbReference type="NCBI Taxonomy" id="1843537"/>
    <lineage>
        <taxon>Eukaryota</taxon>
        <taxon>Metazoa</taxon>
        <taxon>Ecdysozoa</taxon>
        <taxon>Arthropoda</taxon>
        <taxon>Crustacea</taxon>
        <taxon>Multicrustacea</taxon>
        <taxon>Malacostraca</taxon>
        <taxon>Eumalacostraca</taxon>
        <taxon>Eucarida</taxon>
        <taxon>Decapoda</taxon>
        <taxon>Pleocyemata</taxon>
        <taxon>Anomura</taxon>
        <taxon>Galatheoidea</taxon>
        <taxon>Porcellanidae</taxon>
        <taxon>Petrolisthes</taxon>
    </lineage>
</organism>
<evidence type="ECO:0000256" key="4">
    <source>
        <dbReference type="ARBA" id="ARBA00022490"/>
    </source>
</evidence>
<evidence type="ECO:0000256" key="8">
    <source>
        <dbReference type="ARBA" id="ARBA00023242"/>
    </source>
</evidence>
<dbReference type="AlphaFoldDB" id="A0AAE1PG11"/>
<feature type="domain" description="Maelstrom" evidence="10">
    <location>
        <begin position="114"/>
        <end position="315"/>
    </location>
</feature>
<feature type="compositionally biased region" description="Polar residues" evidence="9">
    <location>
        <begin position="338"/>
        <end position="363"/>
    </location>
</feature>
<dbReference type="GO" id="GO:0007140">
    <property type="term" value="P:male meiotic nuclear division"/>
    <property type="evidence" value="ECO:0007669"/>
    <property type="project" value="TreeGrafter"/>
</dbReference>
<evidence type="ECO:0000256" key="1">
    <source>
        <dbReference type="ARBA" id="ARBA00004123"/>
    </source>
</evidence>
<comment type="caution">
    <text evidence="11">The sequence shown here is derived from an EMBL/GenBank/DDBJ whole genome shotgun (WGS) entry which is preliminary data.</text>
</comment>
<proteinExistence type="inferred from homology"/>
<keyword evidence="4" id="KW-0963">Cytoplasm</keyword>
<dbReference type="GO" id="GO:0034587">
    <property type="term" value="P:piRNA processing"/>
    <property type="evidence" value="ECO:0007669"/>
    <property type="project" value="TreeGrafter"/>
</dbReference>
<dbReference type="GO" id="GO:0043565">
    <property type="term" value="F:sequence-specific DNA binding"/>
    <property type="evidence" value="ECO:0007669"/>
    <property type="project" value="TreeGrafter"/>
</dbReference>